<protein>
    <submittedName>
        <fullName evidence="2">Glyoxalase/bleomycin resistance protein/dioxygenase</fullName>
    </submittedName>
</protein>
<dbReference type="RefSeq" id="WP_013425873.1">
    <property type="nucleotide sequence ID" value="NC_014666.1"/>
</dbReference>
<evidence type="ECO:0000313" key="2">
    <source>
        <dbReference type="EMBL" id="ADP82755.1"/>
    </source>
</evidence>
<dbReference type="PROSITE" id="PS51819">
    <property type="entry name" value="VOC"/>
    <property type="match status" value="1"/>
</dbReference>
<evidence type="ECO:0000313" key="3">
    <source>
        <dbReference type="Proteomes" id="UP000002484"/>
    </source>
</evidence>
<dbReference type="EMBL" id="CP002299">
    <property type="protein sequence ID" value="ADP82755.1"/>
    <property type="molecule type" value="Genomic_DNA"/>
</dbReference>
<proteinExistence type="predicted"/>
<reference evidence="2 3" key="1">
    <citation type="submission" date="2010-10" db="EMBL/GenBank/DDBJ databases">
        <title>Complete sequence of Frankia sp. EuI1c.</title>
        <authorList>
            <consortium name="US DOE Joint Genome Institute"/>
            <person name="Lucas S."/>
            <person name="Copeland A."/>
            <person name="Lapidus A."/>
            <person name="Cheng J.-F."/>
            <person name="Bruce D."/>
            <person name="Goodwin L."/>
            <person name="Pitluck S."/>
            <person name="Chertkov O."/>
            <person name="Detter J.C."/>
            <person name="Han C."/>
            <person name="Tapia R."/>
            <person name="Land M."/>
            <person name="Hauser L."/>
            <person name="Jeffries C."/>
            <person name="Kyrpides N."/>
            <person name="Ivanova N."/>
            <person name="Mikhailova N."/>
            <person name="Beauchemin N."/>
            <person name="Sen A."/>
            <person name="Sur S.A."/>
            <person name="Gtari M."/>
            <person name="Wall L."/>
            <person name="Tisa L."/>
            <person name="Woyke T."/>
        </authorList>
    </citation>
    <scope>NUCLEOTIDE SEQUENCE [LARGE SCALE GENOMIC DNA]</scope>
    <source>
        <strain evidence="3">DSM 45817 / CECT 9037 / EuI1c</strain>
    </source>
</reference>
<sequence>MSSSTSAGTAAAPPSGGVTGLHHIQLAVPAGVEDACRAFWVGLVGLTEVPKPAPMAARGGAWFRGPGFELHVGVTADFTPATKAHPAILVDDIDAFAERLTAAGVPLDWAHDFPGHRHCYVADPVGNRIEFLMPGPAAEAAPDRPPTRQR</sequence>
<dbReference type="Pfam" id="PF18029">
    <property type="entry name" value="Glyoxalase_6"/>
    <property type="match status" value="1"/>
</dbReference>
<organism evidence="2 3">
    <name type="scientific">Pseudofrankia inefficax (strain DSM 45817 / CECT 9037 / DDB 130130 / EuI1c)</name>
    <name type="common">Frankia inefficax</name>
    <dbReference type="NCBI Taxonomy" id="298654"/>
    <lineage>
        <taxon>Bacteria</taxon>
        <taxon>Bacillati</taxon>
        <taxon>Actinomycetota</taxon>
        <taxon>Actinomycetes</taxon>
        <taxon>Frankiales</taxon>
        <taxon>Frankiaceae</taxon>
        <taxon>Pseudofrankia</taxon>
    </lineage>
</organism>
<dbReference type="InterPro" id="IPR041581">
    <property type="entry name" value="Glyoxalase_6"/>
</dbReference>
<dbReference type="HOGENOM" id="CLU_140387_0_0_11"/>
<dbReference type="GO" id="GO:0051213">
    <property type="term" value="F:dioxygenase activity"/>
    <property type="evidence" value="ECO:0007669"/>
    <property type="project" value="UniProtKB-KW"/>
</dbReference>
<dbReference type="SUPFAM" id="SSF54593">
    <property type="entry name" value="Glyoxalase/Bleomycin resistance protein/Dihydroxybiphenyl dioxygenase"/>
    <property type="match status" value="1"/>
</dbReference>
<keyword evidence="3" id="KW-1185">Reference proteome</keyword>
<dbReference type="InterPro" id="IPR029068">
    <property type="entry name" value="Glyas_Bleomycin-R_OHBP_Dase"/>
</dbReference>
<dbReference type="Gene3D" id="3.10.180.10">
    <property type="entry name" value="2,3-Dihydroxybiphenyl 1,2-Dioxygenase, domain 1"/>
    <property type="match status" value="1"/>
</dbReference>
<dbReference type="STRING" id="298654.FraEuI1c_4765"/>
<dbReference type="KEGG" id="fri:FraEuI1c_4765"/>
<dbReference type="PANTHER" id="PTHR39175">
    <property type="entry name" value="FAMILY PROTEIN, PUTATIVE (AFU_ORTHOLOGUE AFUA_3G15060)-RELATED"/>
    <property type="match status" value="1"/>
</dbReference>
<dbReference type="Proteomes" id="UP000002484">
    <property type="component" value="Chromosome"/>
</dbReference>
<keyword evidence="2" id="KW-0223">Dioxygenase</keyword>
<dbReference type="AlphaFoldDB" id="E3IZI5"/>
<keyword evidence="2" id="KW-0560">Oxidoreductase</keyword>
<gene>
    <name evidence="2" type="ordered locus">FraEuI1c_4765</name>
</gene>
<evidence type="ECO:0000259" key="1">
    <source>
        <dbReference type="PROSITE" id="PS51819"/>
    </source>
</evidence>
<dbReference type="OrthoDB" id="9813630at2"/>
<accession>E3IZI5</accession>
<feature type="domain" description="VOC" evidence="1">
    <location>
        <begin position="20"/>
        <end position="134"/>
    </location>
</feature>
<dbReference type="InterPro" id="IPR037523">
    <property type="entry name" value="VOC_core"/>
</dbReference>
<dbReference type="PANTHER" id="PTHR39175:SF1">
    <property type="entry name" value="FAMILY PROTEIN, PUTATIVE (AFU_ORTHOLOGUE AFUA_3G15060)-RELATED"/>
    <property type="match status" value="1"/>
</dbReference>
<dbReference type="eggNOG" id="COG0346">
    <property type="taxonomic scope" value="Bacteria"/>
</dbReference>
<dbReference type="InParanoid" id="E3IZI5"/>
<name>E3IZI5_PSEI1</name>